<evidence type="ECO:0000256" key="8">
    <source>
        <dbReference type="SAM" id="Phobius"/>
    </source>
</evidence>
<evidence type="ECO:0000256" key="1">
    <source>
        <dbReference type="ARBA" id="ARBA00004651"/>
    </source>
</evidence>
<dbReference type="PANTHER" id="PTHR37937">
    <property type="entry name" value="CONJUGATIVE TRANSFER: DNA TRANSPORT"/>
    <property type="match status" value="1"/>
</dbReference>
<dbReference type="PANTHER" id="PTHR37937:SF1">
    <property type="entry name" value="CONJUGATIVE TRANSFER: DNA TRANSPORT"/>
    <property type="match status" value="1"/>
</dbReference>
<evidence type="ECO:0000313" key="10">
    <source>
        <dbReference type="Proteomes" id="UP000664357"/>
    </source>
</evidence>
<dbReference type="InterPro" id="IPR051539">
    <property type="entry name" value="T4SS-coupling_protein"/>
</dbReference>
<evidence type="ECO:0000256" key="2">
    <source>
        <dbReference type="ARBA" id="ARBA00008806"/>
    </source>
</evidence>
<protein>
    <submittedName>
        <fullName evidence="9">Type IV secretion system protein VirD4</fullName>
    </submittedName>
</protein>
<comment type="similarity">
    <text evidence="2">Belongs to the VirD4/TraG family.</text>
</comment>
<evidence type="ECO:0000256" key="4">
    <source>
        <dbReference type="ARBA" id="ARBA00022692"/>
    </source>
</evidence>
<feature type="transmembrane region" description="Helical" evidence="8">
    <location>
        <begin position="69"/>
        <end position="87"/>
    </location>
</feature>
<evidence type="ECO:0000256" key="6">
    <source>
        <dbReference type="ARBA" id="ARBA00023136"/>
    </source>
</evidence>
<dbReference type="EMBL" id="JAFREL020000009">
    <property type="protein sequence ID" value="MEO1773292.1"/>
    <property type="molecule type" value="Genomic_DNA"/>
</dbReference>
<sequence length="637" mass="72567">MKIKLSSFAVALLVTLVTFYIAARSALIYGVLKATNGDTFVAAISETMNQLLPSLKATPFYFDFTQQSLYFGGACALLVFMIFMYQLTNYKNYRHGEEYGSAKWADKSEIKPYVDKEADGNILFTATESKTIKTQLKGRKRKYERNNNVVVIGGSGSGKTRNYVIPNLLQMHSSYVVTDSKGAILRDTGQLFKEAGYKIKVYDLVNRINTDGYNCFHYIEDEDDILETVANLMANTSDPNQKGGDKFWEDAQRLFLCAIFHLLLLDGSPEEQNMTMVNELRRRNKVKDDDEDYVSGLDLLFKDVEERHGDCFAVRQYENFKQAAGKTAKSILISLGVRMMPFDVPSVERITKIDTLELDKLGDTKTILYLVLPDSDSPFNFIVSMVYQQMFKILKNKADNFYGGMLPVPVRAIMDEFANIGQIPNVHTEISVVRSRGISIEPILQDLTQISKKLYKDTWGAIVGNCDSFLFLGGNEEKTNEYISKRLGKETIDLLNTNETRGQSGSWTKQHSKTGRDLLSPDEVGRLDNSKCIFMLRGTNPFFSDKLDVTKHRRYKELENTKGKFVFERIHQNSKAEDPSHLSPEQDQLRSPDEQEKELDEFLANTAVETLEIYEEFDQLLDEELETIEITEIESEE</sequence>
<keyword evidence="3" id="KW-1003">Cell membrane</keyword>
<feature type="compositionally biased region" description="Polar residues" evidence="7">
    <location>
        <begin position="499"/>
        <end position="509"/>
    </location>
</feature>
<dbReference type="InterPro" id="IPR003688">
    <property type="entry name" value="TraG/VirD4"/>
</dbReference>
<keyword evidence="5 8" id="KW-1133">Transmembrane helix</keyword>
<dbReference type="RefSeq" id="WP_207702643.1">
    <property type="nucleotide sequence ID" value="NZ_JAFREL020000009.1"/>
</dbReference>
<organism evidence="9 10">
    <name type="scientific">Candidatus Enterococcus ferrettii</name>
    <dbReference type="NCBI Taxonomy" id="2815324"/>
    <lineage>
        <taxon>Bacteria</taxon>
        <taxon>Bacillati</taxon>
        <taxon>Bacillota</taxon>
        <taxon>Bacilli</taxon>
        <taxon>Lactobacillales</taxon>
        <taxon>Enterococcaceae</taxon>
        <taxon>Enterococcus</taxon>
    </lineage>
</organism>
<evidence type="ECO:0000313" key="9">
    <source>
        <dbReference type="EMBL" id="MEO1773292.1"/>
    </source>
</evidence>
<evidence type="ECO:0000256" key="5">
    <source>
        <dbReference type="ARBA" id="ARBA00022989"/>
    </source>
</evidence>
<dbReference type="InterPro" id="IPR027417">
    <property type="entry name" value="P-loop_NTPase"/>
</dbReference>
<comment type="caution">
    <text evidence="9">The sequence shown here is derived from an EMBL/GenBank/DDBJ whole genome shotgun (WGS) entry which is preliminary data.</text>
</comment>
<keyword evidence="4 8" id="KW-0812">Transmembrane</keyword>
<dbReference type="Gene3D" id="3.40.50.300">
    <property type="entry name" value="P-loop containing nucleotide triphosphate hydrolases"/>
    <property type="match status" value="1"/>
</dbReference>
<name>A0ABV0EZW6_9ENTE</name>
<feature type="region of interest" description="Disordered" evidence="7">
    <location>
        <begin position="499"/>
        <end position="521"/>
    </location>
</feature>
<keyword evidence="6 8" id="KW-0472">Membrane</keyword>
<dbReference type="SUPFAM" id="SSF52540">
    <property type="entry name" value="P-loop containing nucleoside triphosphate hydrolases"/>
    <property type="match status" value="1"/>
</dbReference>
<dbReference type="Pfam" id="PF02534">
    <property type="entry name" value="T4SS-DNA_transf"/>
    <property type="match status" value="1"/>
</dbReference>
<reference evidence="9 10" key="1">
    <citation type="submission" date="2021-03" db="EMBL/GenBank/DDBJ databases">
        <authorList>
            <person name="Gilmore M.S."/>
            <person name="Schwartzman J."/>
            <person name="Van Tyne D."/>
            <person name="Martin M."/>
            <person name="Earl A.M."/>
            <person name="Manson A.L."/>
            <person name="Straub T."/>
            <person name="Salamzade R."/>
            <person name="Saavedra J."/>
            <person name="Lebreton F."/>
            <person name="Prichula J."/>
            <person name="Schaufler K."/>
            <person name="Gaca A."/>
            <person name="Sgardioli B."/>
            <person name="Wagenaar J."/>
            <person name="Strong T."/>
        </authorList>
    </citation>
    <scope>NUCLEOTIDE SEQUENCE [LARGE SCALE GENOMIC DNA]</scope>
    <source>
        <strain evidence="9 10">665A</strain>
    </source>
</reference>
<keyword evidence="10" id="KW-1185">Reference proteome</keyword>
<feature type="region of interest" description="Disordered" evidence="7">
    <location>
        <begin position="574"/>
        <end position="598"/>
    </location>
</feature>
<accession>A0ABV0EZW6</accession>
<evidence type="ECO:0000256" key="7">
    <source>
        <dbReference type="SAM" id="MobiDB-lite"/>
    </source>
</evidence>
<dbReference type="NCBIfam" id="NF045973">
    <property type="entry name" value="conju_CD1115"/>
    <property type="match status" value="1"/>
</dbReference>
<dbReference type="CDD" id="cd01127">
    <property type="entry name" value="TrwB_TraG_TraD_VirD4"/>
    <property type="match status" value="1"/>
</dbReference>
<proteinExistence type="inferred from homology"/>
<gene>
    <name evidence="9" type="ORF">JZO67_005276</name>
</gene>
<comment type="subcellular location">
    <subcellularLocation>
        <location evidence="1">Cell membrane</location>
        <topology evidence="1">Multi-pass membrane protein</topology>
    </subcellularLocation>
</comment>
<evidence type="ECO:0000256" key="3">
    <source>
        <dbReference type="ARBA" id="ARBA00022475"/>
    </source>
</evidence>
<reference evidence="9 10" key="2">
    <citation type="submission" date="2024-02" db="EMBL/GenBank/DDBJ databases">
        <title>The Genome Sequence of Enterococcus sp. DIV0159.</title>
        <authorList>
            <person name="Earl A."/>
            <person name="Manson A."/>
            <person name="Gilmore M."/>
            <person name="Sanders J."/>
            <person name="Shea T."/>
            <person name="Howe W."/>
            <person name="Livny J."/>
            <person name="Cuomo C."/>
            <person name="Neafsey D."/>
            <person name="Birren B."/>
        </authorList>
    </citation>
    <scope>NUCLEOTIDE SEQUENCE [LARGE SCALE GENOMIC DNA]</scope>
    <source>
        <strain evidence="9 10">665A</strain>
    </source>
</reference>
<dbReference type="Proteomes" id="UP000664357">
    <property type="component" value="Unassembled WGS sequence"/>
</dbReference>